<dbReference type="EC" id="2.7.8.5" evidence="4 15"/>
<dbReference type="Pfam" id="PF01066">
    <property type="entry name" value="CDP-OH_P_transf"/>
    <property type="match status" value="1"/>
</dbReference>
<evidence type="ECO:0000256" key="4">
    <source>
        <dbReference type="ARBA" id="ARBA00013170"/>
    </source>
</evidence>
<evidence type="ECO:0000256" key="9">
    <source>
        <dbReference type="ARBA" id="ARBA00022989"/>
    </source>
</evidence>
<accession>A0A1Y2K6T4</accession>
<dbReference type="PROSITE" id="PS00379">
    <property type="entry name" value="CDP_ALCOHOL_P_TRANSF"/>
    <property type="match status" value="1"/>
</dbReference>
<evidence type="ECO:0000256" key="16">
    <source>
        <dbReference type="RuleBase" id="RU003750"/>
    </source>
</evidence>
<keyword evidence="9 17" id="KW-1133">Transmembrane helix</keyword>
<evidence type="ECO:0000256" key="7">
    <source>
        <dbReference type="ARBA" id="ARBA00022679"/>
    </source>
</evidence>
<keyword evidence="11 17" id="KW-0472">Membrane</keyword>
<evidence type="ECO:0000256" key="13">
    <source>
        <dbReference type="ARBA" id="ARBA00023264"/>
    </source>
</evidence>
<feature type="transmembrane region" description="Helical" evidence="17">
    <location>
        <begin position="150"/>
        <end position="171"/>
    </location>
</feature>
<dbReference type="GO" id="GO:0008444">
    <property type="term" value="F:CDP-diacylglycerol-glycerol-3-phosphate 3-phosphatidyltransferase activity"/>
    <property type="evidence" value="ECO:0007669"/>
    <property type="project" value="UniProtKB-UniRule"/>
</dbReference>
<dbReference type="InterPro" id="IPR043130">
    <property type="entry name" value="CDP-OH_PTrfase_TM_dom"/>
</dbReference>
<evidence type="ECO:0000256" key="6">
    <source>
        <dbReference type="ARBA" id="ARBA00022516"/>
    </source>
</evidence>
<evidence type="ECO:0000256" key="15">
    <source>
        <dbReference type="NCBIfam" id="TIGR00560"/>
    </source>
</evidence>
<keyword evidence="19" id="KW-1185">Reference proteome</keyword>
<comment type="caution">
    <text evidence="18">The sequence shown here is derived from an EMBL/GenBank/DDBJ whole genome shotgun (WGS) entry which is preliminary data.</text>
</comment>
<dbReference type="GO" id="GO:0046474">
    <property type="term" value="P:glycerophospholipid biosynthetic process"/>
    <property type="evidence" value="ECO:0007669"/>
    <property type="project" value="TreeGrafter"/>
</dbReference>
<gene>
    <name evidence="18" type="ORF">MAIT1_03416</name>
</gene>
<dbReference type="AlphaFoldDB" id="A0A1Y2K6T4"/>
<dbReference type="InterPro" id="IPR004570">
    <property type="entry name" value="Phosphatidylglycerol_P_synth"/>
</dbReference>
<dbReference type="EMBL" id="LVJN01000018">
    <property type="protein sequence ID" value="OSM05250.1"/>
    <property type="molecule type" value="Genomic_DNA"/>
</dbReference>
<keyword evidence="13" id="KW-1208">Phospholipid metabolism</keyword>
<dbReference type="PANTHER" id="PTHR14269">
    <property type="entry name" value="CDP-DIACYLGLYCEROL--GLYCEROL-3-PHOSPHATE 3-PHOSPHATIDYLTRANSFERASE-RELATED"/>
    <property type="match status" value="1"/>
</dbReference>
<evidence type="ECO:0000256" key="12">
    <source>
        <dbReference type="ARBA" id="ARBA00023209"/>
    </source>
</evidence>
<evidence type="ECO:0000313" key="19">
    <source>
        <dbReference type="Proteomes" id="UP000194003"/>
    </source>
</evidence>
<evidence type="ECO:0000256" key="3">
    <source>
        <dbReference type="ARBA" id="ARBA00010441"/>
    </source>
</evidence>
<dbReference type="PIRSF" id="PIRSF000847">
    <property type="entry name" value="Phos_ph_gly_syn"/>
    <property type="match status" value="1"/>
</dbReference>
<comment type="similarity">
    <text evidence="3 16">Belongs to the CDP-alcohol phosphatidyltransferase class-I family.</text>
</comment>
<evidence type="ECO:0000256" key="5">
    <source>
        <dbReference type="ARBA" id="ARBA00014944"/>
    </source>
</evidence>
<evidence type="ECO:0000256" key="2">
    <source>
        <dbReference type="ARBA" id="ARBA00005042"/>
    </source>
</evidence>
<dbReference type="RefSeq" id="WP_085441875.1">
    <property type="nucleotide sequence ID" value="NZ_LVJN01000018.1"/>
</dbReference>
<evidence type="ECO:0000313" key="18">
    <source>
        <dbReference type="EMBL" id="OSM05250.1"/>
    </source>
</evidence>
<protein>
    <recommendedName>
        <fullName evidence="5 15">CDP-diacylglycerol--glycerol-3-phosphate 3-phosphatidyltransferase</fullName>
        <ecNumber evidence="4 15">2.7.8.5</ecNumber>
    </recommendedName>
</protein>
<keyword evidence="7 16" id="KW-0808">Transferase</keyword>
<dbReference type="GO" id="GO:0016020">
    <property type="term" value="C:membrane"/>
    <property type="evidence" value="ECO:0007669"/>
    <property type="project" value="UniProtKB-SubCell"/>
</dbReference>
<feature type="transmembrane region" description="Helical" evidence="17">
    <location>
        <begin position="7"/>
        <end position="27"/>
    </location>
</feature>
<evidence type="ECO:0000256" key="1">
    <source>
        <dbReference type="ARBA" id="ARBA00004141"/>
    </source>
</evidence>
<dbReference type="OrthoDB" id="9796672at2"/>
<dbReference type="PANTHER" id="PTHR14269:SF62">
    <property type="entry name" value="CDP-DIACYLGLYCEROL--GLYCEROL-3-PHOSPHATE 3-PHOSPHATIDYLTRANSFERASE 1, CHLOROPLASTIC"/>
    <property type="match status" value="1"/>
</dbReference>
<sequence length="180" mass="19904">MHLNLPNWLTLSRIIMIPFFVGAIYLSGDWGNLVAASLFAIAGVTDWADGYIARKQGLVSAFGKFFDPVADKLLVVAALVILLDQQRVDLVVVMVLIIREILVMALREFMAGQGSGAPVSWIGKWKTAMQMLGIGMALLQDSFFSLPLGMPGQLCLYVSAVLSVWSAFYYMRDAWDKIRP</sequence>
<reference evidence="18 19" key="1">
    <citation type="journal article" date="2016" name="BMC Genomics">
        <title>Combined genomic and structural analyses of a cultured magnetotactic bacterium reveals its niche adaptation to a dynamic environment.</title>
        <authorList>
            <person name="Araujo A.C."/>
            <person name="Morillo V."/>
            <person name="Cypriano J."/>
            <person name="Teixeira L.C."/>
            <person name="Leao P."/>
            <person name="Lyra S."/>
            <person name="Almeida L.G."/>
            <person name="Bazylinski D.A."/>
            <person name="Vasconcellos A.T."/>
            <person name="Abreu F."/>
            <person name="Lins U."/>
        </authorList>
    </citation>
    <scope>NUCLEOTIDE SEQUENCE [LARGE SCALE GENOMIC DNA]</scope>
    <source>
        <strain evidence="18 19">IT-1</strain>
    </source>
</reference>
<keyword evidence="12" id="KW-0594">Phospholipid biosynthesis</keyword>
<dbReference type="Proteomes" id="UP000194003">
    <property type="component" value="Unassembled WGS sequence"/>
</dbReference>
<evidence type="ECO:0000256" key="14">
    <source>
        <dbReference type="ARBA" id="ARBA00048586"/>
    </source>
</evidence>
<evidence type="ECO:0000256" key="10">
    <source>
        <dbReference type="ARBA" id="ARBA00023098"/>
    </source>
</evidence>
<proteinExistence type="inferred from homology"/>
<evidence type="ECO:0000256" key="8">
    <source>
        <dbReference type="ARBA" id="ARBA00022692"/>
    </source>
</evidence>
<dbReference type="NCBIfam" id="TIGR00560">
    <property type="entry name" value="pgsA"/>
    <property type="match status" value="1"/>
</dbReference>
<comment type="pathway">
    <text evidence="2">Phospholipid metabolism; phosphatidylglycerol biosynthesis; phosphatidylglycerol from CDP-diacylglycerol: step 1/2.</text>
</comment>
<dbReference type="Gene3D" id="1.20.120.1760">
    <property type="match status" value="1"/>
</dbReference>
<evidence type="ECO:0000256" key="11">
    <source>
        <dbReference type="ARBA" id="ARBA00023136"/>
    </source>
</evidence>
<dbReference type="InterPro" id="IPR000462">
    <property type="entry name" value="CDP-OH_P_trans"/>
</dbReference>
<dbReference type="STRING" id="1434232.MAIT1_03416"/>
<evidence type="ECO:0000256" key="17">
    <source>
        <dbReference type="SAM" id="Phobius"/>
    </source>
</evidence>
<dbReference type="InterPro" id="IPR050324">
    <property type="entry name" value="CDP-alcohol_PTase-I"/>
</dbReference>
<keyword evidence="10" id="KW-0443">Lipid metabolism</keyword>
<comment type="catalytic activity">
    <reaction evidence="14">
        <text>a CDP-1,2-diacyl-sn-glycerol + sn-glycerol 3-phosphate = a 1,2-diacyl-sn-glycero-3-phospho-(1'-sn-glycero-3'-phosphate) + CMP + H(+)</text>
        <dbReference type="Rhea" id="RHEA:12593"/>
        <dbReference type="ChEBI" id="CHEBI:15378"/>
        <dbReference type="ChEBI" id="CHEBI:57597"/>
        <dbReference type="ChEBI" id="CHEBI:58332"/>
        <dbReference type="ChEBI" id="CHEBI:60110"/>
        <dbReference type="ChEBI" id="CHEBI:60377"/>
        <dbReference type="EC" id="2.7.8.5"/>
    </reaction>
</comment>
<organism evidence="18 19">
    <name type="scientific">Magnetofaba australis IT-1</name>
    <dbReference type="NCBI Taxonomy" id="1434232"/>
    <lineage>
        <taxon>Bacteria</taxon>
        <taxon>Pseudomonadati</taxon>
        <taxon>Pseudomonadota</taxon>
        <taxon>Magnetococcia</taxon>
        <taxon>Magnetococcales</taxon>
        <taxon>Magnetococcaceae</taxon>
        <taxon>Magnetofaba</taxon>
    </lineage>
</organism>
<keyword evidence="6" id="KW-0444">Lipid biosynthesis</keyword>
<dbReference type="InterPro" id="IPR048254">
    <property type="entry name" value="CDP_ALCOHOL_P_TRANSF_CS"/>
</dbReference>
<comment type="subcellular location">
    <subcellularLocation>
        <location evidence="1">Membrane</location>
        <topology evidence="1">Multi-pass membrane protein</topology>
    </subcellularLocation>
</comment>
<keyword evidence="8 17" id="KW-0812">Transmembrane</keyword>
<name>A0A1Y2K6T4_9PROT</name>